<reference evidence="4" key="1">
    <citation type="submission" date="2019-02" db="EMBL/GenBank/DDBJ databases">
        <authorList>
            <person name="Gruber-Vodicka R. H."/>
            <person name="Seah K. B. B."/>
        </authorList>
    </citation>
    <scope>NUCLEOTIDE SEQUENCE</scope>
    <source>
        <strain evidence="4">BECK_S313</strain>
    </source>
</reference>
<dbReference type="Gene3D" id="3.40.1350.10">
    <property type="match status" value="1"/>
</dbReference>
<dbReference type="GO" id="GO:0004519">
    <property type="term" value="F:endonuclease activity"/>
    <property type="evidence" value="ECO:0007669"/>
    <property type="project" value="UniProtKB-KW"/>
</dbReference>
<evidence type="ECO:0000259" key="2">
    <source>
        <dbReference type="Pfam" id="PF04471"/>
    </source>
</evidence>
<dbReference type="AlphaFoldDB" id="A0A450WA13"/>
<gene>
    <name evidence="4" type="ORF">BECKLPF1236B_GA0070989_10535</name>
</gene>
<sequence length="785" mass="90211">MAYDFTTLDPNDFEALVADLLSRSWGTRLESFKPGKDEGIDLRHSRVPTGESEIIVQCKRYAPHKFQQLLRNCKEEQSKLQKLRPKRYLLVTSVALSPANKESLVNVLAPWCQSSKDIYGKDELNGLLREFPDVERAHFKLWISNTAILERVLHARIFSATEATVETTKQQMSKLVVHDGFNKSLELLKENHHVVIVGNPGIGKTTLARMLMCHYMREGFEPTWIVNDMKDAWTVAPSETGTNRKLIIVYDDFLGRLQFDSARFDKNEDHSLMAFLDKTARSANLRFILTTREYILEDAKRIHGVFDERSNELQKYTLLLSEYTKVHRARMLFNHLYFSDLPDSRLEKLLEKRIYHDIIAHEHFNPRVVESISRYANSRAISDEEYVAFVEQEFDDPSKLWEHPFRRDISPLARQVLIALWSFGGEIDLDTLKGAVKLHAELPIEQFTLKFEDAIRQIDGNFIATNRYPVGYAQTQHAIFVRFQNPSVEEFVKEFISSESLWLQRLAEAVVSIRQVEVLSDQARNLTTSNPMPNSFWRSLRSQADACEHTPGGHFINLWHYKSNESCRTWISEPPISANLTETLLELETEAKINDERTKTLKTRVLTKDGWAKHIADVPNNDANAYAVLRLQKWVIGSSGWDDSDKMRSEASLREALLLELSNNDYISVDSLRSLAKAATLIDPTLTVIEQYRFMQAIESVVDTLISDKTDTDILNSEADELQALEKILGRNVSSLAEQLRERAMEIEEEQPTVQDSSDSDRSRYSSKSTEEIDIDKLFAGLLDR</sequence>
<keyword evidence="4" id="KW-0255">Endonuclease</keyword>
<feature type="domain" description="Novel STAND NTPase 3" evidence="3">
    <location>
        <begin position="176"/>
        <end position="338"/>
    </location>
</feature>
<evidence type="ECO:0000313" key="4">
    <source>
        <dbReference type="EMBL" id="VFK13869.1"/>
    </source>
</evidence>
<proteinExistence type="predicted"/>
<feature type="compositionally biased region" description="Basic and acidic residues" evidence="1">
    <location>
        <begin position="759"/>
        <end position="770"/>
    </location>
</feature>
<keyword evidence="4" id="KW-0378">Hydrolase</keyword>
<dbReference type="InterPro" id="IPR011856">
    <property type="entry name" value="tRNA_endonuc-like_dom_sf"/>
</dbReference>
<dbReference type="GO" id="GO:0003677">
    <property type="term" value="F:DNA binding"/>
    <property type="evidence" value="ECO:0007669"/>
    <property type="project" value="InterPro"/>
</dbReference>
<dbReference type="EMBL" id="CAADFK010000053">
    <property type="protein sequence ID" value="VFK13869.1"/>
    <property type="molecule type" value="Genomic_DNA"/>
</dbReference>
<accession>A0A450WA13</accession>
<evidence type="ECO:0000259" key="3">
    <source>
        <dbReference type="Pfam" id="PF20720"/>
    </source>
</evidence>
<evidence type="ECO:0000256" key="1">
    <source>
        <dbReference type="SAM" id="MobiDB-lite"/>
    </source>
</evidence>
<feature type="region of interest" description="Disordered" evidence="1">
    <location>
        <begin position="747"/>
        <end position="770"/>
    </location>
</feature>
<dbReference type="SUPFAM" id="SSF52540">
    <property type="entry name" value="P-loop containing nucleoside triphosphate hydrolases"/>
    <property type="match status" value="1"/>
</dbReference>
<dbReference type="Pfam" id="PF04471">
    <property type="entry name" value="Mrr_cat"/>
    <property type="match status" value="1"/>
</dbReference>
<dbReference type="InterPro" id="IPR027417">
    <property type="entry name" value="P-loop_NTPase"/>
</dbReference>
<dbReference type="InterPro" id="IPR049050">
    <property type="entry name" value="nSTAND3"/>
</dbReference>
<keyword evidence="4" id="KW-0540">Nuclease</keyword>
<dbReference type="GO" id="GO:0009307">
    <property type="term" value="P:DNA restriction-modification system"/>
    <property type="evidence" value="ECO:0007669"/>
    <property type="project" value="InterPro"/>
</dbReference>
<dbReference type="Gene3D" id="3.40.50.300">
    <property type="entry name" value="P-loop containing nucleotide triphosphate hydrolases"/>
    <property type="match status" value="1"/>
</dbReference>
<name>A0A450WA13_9GAMM</name>
<organism evidence="4">
    <name type="scientific">Candidatus Kentrum sp. LPFa</name>
    <dbReference type="NCBI Taxonomy" id="2126335"/>
    <lineage>
        <taxon>Bacteria</taxon>
        <taxon>Pseudomonadati</taxon>
        <taxon>Pseudomonadota</taxon>
        <taxon>Gammaproteobacteria</taxon>
        <taxon>Candidatus Kentrum</taxon>
    </lineage>
</organism>
<dbReference type="Pfam" id="PF20720">
    <property type="entry name" value="nSTAND3"/>
    <property type="match status" value="1"/>
</dbReference>
<feature type="domain" description="Restriction endonuclease type IV Mrr" evidence="2">
    <location>
        <begin position="7"/>
        <end position="63"/>
    </location>
</feature>
<dbReference type="InterPro" id="IPR007560">
    <property type="entry name" value="Restrct_endonuc_IV_Mrr"/>
</dbReference>
<protein>
    <submittedName>
        <fullName evidence="4">Restriction endonuclease</fullName>
    </submittedName>
</protein>